<sequence>MTIHNAAMGRSGGYFQMQKRLILLKVLCTKLIVVLLSLPVDAREILLTKNDMVQIQPGVWAASGVEVPKPDEELPIVGAQNTEDGVRLLRVFKGQGDINGFTGVLYDNRDRGHSSLSPNLYPNLSHLKYSSDLAANGLDFGLAGRVIFPAVVLGNSSTAMTGGAAPRSLPRLAMTSAFWRAATTALYANNHIYVYPEHRDYDAEDRFPVNWPYMIISQGSSFSDQPFLNAVALTLAALPRDTFEYLSEKRLIAPTIQMILRRNLKTVSTRADYLSGKAHPPAFDSRLIRTGRMVAQAANLRPEDTPPLVRLRVIDEDFSAAAGLAKLDERLLDTPAAIGRLWRGFAWKRELLITAEDTSAPNERPLTFEWRLLRGDPQRVWIEPQGADGRTARIRIAWHDPWTELVAHGKSFSERRVSRVDIGVFADNGVHDSAPAMISIDFPEHQVRRYTKGKDGEKRLLSIDYDASGRDAYFDPVLFWSAAWTDKARYDESGTLSGWERHHSDSGITDFVSHDPNDRTTQYEIGNGDRHIPTLRHVAE</sequence>
<evidence type="ECO:0000313" key="3">
    <source>
        <dbReference type="Proteomes" id="UP000564704"/>
    </source>
</evidence>
<keyword evidence="3" id="KW-1185">Reference proteome</keyword>
<dbReference type="EMBL" id="SZWE01000001">
    <property type="protein sequence ID" value="MRU15709.1"/>
    <property type="molecule type" value="Genomic_DNA"/>
</dbReference>
<protein>
    <submittedName>
        <fullName evidence="2">Uncharacterized protein</fullName>
    </submittedName>
</protein>
<organism evidence="2 3">
    <name type="scientific">Roseovarius bejariae</name>
    <dbReference type="NCBI Taxonomy" id="2576383"/>
    <lineage>
        <taxon>Bacteria</taxon>
        <taxon>Pseudomonadati</taxon>
        <taxon>Pseudomonadota</taxon>
        <taxon>Alphaproteobacteria</taxon>
        <taxon>Rhodobacterales</taxon>
        <taxon>Roseobacteraceae</taxon>
        <taxon>Roseovarius</taxon>
    </lineage>
</organism>
<keyword evidence="1" id="KW-1133">Transmembrane helix</keyword>
<dbReference type="OrthoDB" id="175605at2"/>
<keyword evidence="1" id="KW-0812">Transmembrane</keyword>
<keyword evidence="1" id="KW-0472">Membrane</keyword>
<reference evidence="2 3" key="1">
    <citation type="submission" date="2019-05" db="EMBL/GenBank/DDBJ databases">
        <title>Roseovarius bejariae sp. nov., a moderately halophylic bacterium isolated from a saline soil in Rambla Salada (Murcia).</title>
        <authorList>
            <person name="Castro D.J."/>
            <person name="Gomez-Altuve A."/>
            <person name="Reina J.C."/>
            <person name="Rodriguez M."/>
            <person name="Sampedro I."/>
            <person name="Llamas I."/>
            <person name="Martinez-Checa F."/>
        </authorList>
    </citation>
    <scope>NUCLEOTIDE SEQUENCE [LARGE SCALE GENOMIC DNA]</scope>
    <source>
        <strain evidence="2 3">A21</strain>
    </source>
</reference>
<accession>A0A844CUJ7</accession>
<feature type="transmembrane region" description="Helical" evidence="1">
    <location>
        <begin position="21"/>
        <end position="40"/>
    </location>
</feature>
<proteinExistence type="predicted"/>
<comment type="caution">
    <text evidence="2">The sequence shown here is derived from an EMBL/GenBank/DDBJ whole genome shotgun (WGS) entry which is preliminary data.</text>
</comment>
<dbReference type="RefSeq" id="WP_154151208.1">
    <property type="nucleotide sequence ID" value="NZ_SZWE01000001.1"/>
</dbReference>
<evidence type="ECO:0000313" key="2">
    <source>
        <dbReference type="EMBL" id="MRU15709.1"/>
    </source>
</evidence>
<name>A0A844CUJ7_9RHOB</name>
<dbReference type="Proteomes" id="UP000564704">
    <property type="component" value="Unassembled WGS sequence"/>
</dbReference>
<evidence type="ECO:0000256" key="1">
    <source>
        <dbReference type="SAM" id="Phobius"/>
    </source>
</evidence>
<gene>
    <name evidence="2" type="ORF">FDP25_09740</name>
</gene>
<dbReference type="AlphaFoldDB" id="A0A844CUJ7"/>